<organism evidence="1 2">
    <name type="scientific">Bacillus wiedmannii</name>
    <dbReference type="NCBI Taxonomy" id="1890302"/>
    <lineage>
        <taxon>Bacteria</taxon>
        <taxon>Bacillati</taxon>
        <taxon>Bacillota</taxon>
        <taxon>Bacilli</taxon>
        <taxon>Bacillales</taxon>
        <taxon>Bacillaceae</taxon>
        <taxon>Bacillus</taxon>
        <taxon>Bacillus cereus group</taxon>
    </lineage>
</organism>
<proteinExistence type="predicted"/>
<dbReference type="RefSeq" id="WP_106102888.1">
    <property type="nucleotide sequence ID" value="NZ_PVRR01000017.1"/>
</dbReference>
<comment type="caution">
    <text evidence="1">The sequence shown here is derived from an EMBL/GenBank/DDBJ whole genome shotgun (WGS) entry which is preliminary data.</text>
</comment>
<accession>A0ABX5DM20</accession>
<reference evidence="1 2" key="1">
    <citation type="submission" date="2018-03" db="EMBL/GenBank/DDBJ databases">
        <title>Genotypic and phenotypic analysis of antagonistic Bacillus spp. isolated from rhizosphere soil of plants in Tibet.</title>
        <authorList>
            <person name="Borriss R."/>
            <person name="Lasch P."/>
            <person name="Wu L."/>
            <person name="Wu H."/>
            <person name="Gao X."/>
        </authorList>
    </citation>
    <scope>NUCLEOTIDE SEQUENCE [LARGE SCALE GENOMIC DNA]</scope>
    <source>
        <strain evidence="1 2">NMSW16</strain>
    </source>
</reference>
<dbReference type="EMBL" id="PVRR01000017">
    <property type="protein sequence ID" value="PRT35332.1"/>
    <property type="molecule type" value="Genomic_DNA"/>
</dbReference>
<name>A0ABX5DM20_9BACI</name>
<evidence type="ECO:0008006" key="3">
    <source>
        <dbReference type="Google" id="ProtNLM"/>
    </source>
</evidence>
<gene>
    <name evidence="1" type="ORF">C6357_29505</name>
</gene>
<evidence type="ECO:0000313" key="1">
    <source>
        <dbReference type="EMBL" id="PRT35332.1"/>
    </source>
</evidence>
<keyword evidence="2" id="KW-1185">Reference proteome</keyword>
<sequence>MIILSVRGDGDYGAITFEEMYNAQNVYEEMIAEGVTKKSLLDDYDELGIHVEIFEFGEVDSEFINFLYNEDFIDYDSAKDRNFYEVEAVK</sequence>
<evidence type="ECO:0000313" key="2">
    <source>
        <dbReference type="Proteomes" id="UP000239236"/>
    </source>
</evidence>
<dbReference type="Proteomes" id="UP000239236">
    <property type="component" value="Unassembled WGS sequence"/>
</dbReference>
<protein>
    <recommendedName>
        <fullName evidence="3">Phage protein</fullName>
    </recommendedName>
</protein>